<dbReference type="Proteomes" id="UP001163046">
    <property type="component" value="Unassembled WGS sequence"/>
</dbReference>
<feature type="transmembrane region" description="Helical" evidence="2">
    <location>
        <begin position="252"/>
        <end position="277"/>
    </location>
</feature>
<evidence type="ECO:0000313" key="3">
    <source>
        <dbReference type="EMBL" id="KAJ7372177.1"/>
    </source>
</evidence>
<dbReference type="InterPro" id="IPR050818">
    <property type="entry name" value="KCNH_animal-type"/>
</dbReference>
<feature type="compositionally biased region" description="Polar residues" evidence="1">
    <location>
        <begin position="67"/>
        <end position="77"/>
    </location>
</feature>
<dbReference type="EMBL" id="MU826838">
    <property type="protein sequence ID" value="KAJ7372177.1"/>
    <property type="molecule type" value="Genomic_DNA"/>
</dbReference>
<proteinExistence type="predicted"/>
<name>A0A9X0CQD1_9CNID</name>
<gene>
    <name evidence="3" type="ORF">OS493_020606</name>
</gene>
<keyword evidence="2" id="KW-1133">Transmembrane helix</keyword>
<evidence type="ECO:0000256" key="2">
    <source>
        <dbReference type="SAM" id="Phobius"/>
    </source>
</evidence>
<protein>
    <submittedName>
        <fullName evidence="3">Uncharacterized protein</fullName>
    </submittedName>
</protein>
<dbReference type="PANTHER" id="PTHR10217">
    <property type="entry name" value="VOLTAGE AND LIGAND GATED POTASSIUM CHANNEL"/>
    <property type="match status" value="1"/>
</dbReference>
<feature type="region of interest" description="Disordered" evidence="1">
    <location>
        <begin position="45"/>
        <end position="124"/>
    </location>
</feature>
<dbReference type="PANTHER" id="PTHR10217:SF548">
    <property type="entry name" value="GH12235P"/>
    <property type="match status" value="1"/>
</dbReference>
<evidence type="ECO:0000256" key="1">
    <source>
        <dbReference type="SAM" id="MobiDB-lite"/>
    </source>
</evidence>
<feature type="compositionally biased region" description="Basic and acidic residues" evidence="1">
    <location>
        <begin position="55"/>
        <end position="66"/>
    </location>
</feature>
<dbReference type="GO" id="GO:0042391">
    <property type="term" value="P:regulation of membrane potential"/>
    <property type="evidence" value="ECO:0007669"/>
    <property type="project" value="TreeGrafter"/>
</dbReference>
<accession>A0A9X0CQD1</accession>
<reference evidence="3" key="1">
    <citation type="submission" date="2023-01" db="EMBL/GenBank/DDBJ databases">
        <title>Genome assembly of the deep-sea coral Lophelia pertusa.</title>
        <authorList>
            <person name="Herrera S."/>
            <person name="Cordes E."/>
        </authorList>
    </citation>
    <scope>NUCLEOTIDE SEQUENCE</scope>
    <source>
        <strain evidence="3">USNM1676648</strain>
        <tissue evidence="3">Polyp</tissue>
    </source>
</reference>
<dbReference type="AlphaFoldDB" id="A0A9X0CQD1"/>
<keyword evidence="2" id="KW-0812">Transmembrane</keyword>
<organism evidence="3 4">
    <name type="scientific">Desmophyllum pertusum</name>
    <dbReference type="NCBI Taxonomy" id="174260"/>
    <lineage>
        <taxon>Eukaryota</taxon>
        <taxon>Metazoa</taxon>
        <taxon>Cnidaria</taxon>
        <taxon>Anthozoa</taxon>
        <taxon>Hexacorallia</taxon>
        <taxon>Scleractinia</taxon>
        <taxon>Caryophylliina</taxon>
        <taxon>Caryophylliidae</taxon>
        <taxon>Desmophyllum</taxon>
    </lineage>
</organism>
<dbReference type="GO" id="GO:0005242">
    <property type="term" value="F:inward rectifier potassium channel activity"/>
    <property type="evidence" value="ECO:0007669"/>
    <property type="project" value="TreeGrafter"/>
</dbReference>
<evidence type="ECO:0000313" key="4">
    <source>
        <dbReference type="Proteomes" id="UP001163046"/>
    </source>
</evidence>
<dbReference type="GO" id="GO:0005886">
    <property type="term" value="C:plasma membrane"/>
    <property type="evidence" value="ECO:0007669"/>
    <property type="project" value="TreeGrafter"/>
</dbReference>
<keyword evidence="4" id="KW-1185">Reference proteome</keyword>
<dbReference type="OrthoDB" id="432483at2759"/>
<sequence length="297" mass="33235">MYIVNHEDVTWSPNMDEVTLPRSCFQFPLQVNRIPSVIRRKRKEYDAAATDDDDLSAKSSRDHETHFTFTSSGTSEIADSPSFVPVMSVLPPTPTGSVRSPREYPSSPSTPEKQSSRKSPTLKSSSLIDMSKIIGESESLIEPVASVAPASNAGGNMLYIPEIKGRLSVAVSESSLWNARNKPWLHGSNMDFRGSALLTSQGLNMQQLVHTRKTEKVAQVMSLGADVLPEYKLQAPKIHPWTILHYSPFKAFWDWLILFLVIYTAIVTPYVASFVLTRDRQQEQRNKNPETRKNTGP</sequence>
<comment type="caution">
    <text evidence="3">The sequence shown here is derived from an EMBL/GenBank/DDBJ whole genome shotgun (WGS) entry which is preliminary data.</text>
</comment>
<keyword evidence="2" id="KW-0472">Membrane</keyword>